<evidence type="ECO:0000259" key="6">
    <source>
        <dbReference type="PROSITE" id="PS51332"/>
    </source>
</evidence>
<dbReference type="InterPro" id="IPR036724">
    <property type="entry name" value="Cobalamin-bd_sf"/>
</dbReference>
<keyword evidence="3" id="KW-0479">Metal-binding</keyword>
<dbReference type="InterPro" id="IPR013785">
    <property type="entry name" value="Aldolase_TIM"/>
</dbReference>
<sequence length="476" mass="55335">MARIAFLQHILLENLGVMAISSVLKEHGHVVDVFCLEEEDSFYESVMNFKPDIVACSLCIGEQEDVLAILREIKKINKDILTLIGGAFTLVFPEIVNEDCIDLMCVGDGELACLEILNRLDKKENFFNIPGIWFKKNGQVEKNTAIAYVNNIEHLPSFDRDIYFKKYEKLRKLETKPFILSRGCPFRCSYCYTNWINQFYRDGGGTHFRLYSPQKLIAELLYVKDKYGLKWARFQDATFNVKLEQVREFLKLYIEKKLPGFIIYARVEDISEEYIALLKKAGCDKLVIGIQTGNETLRKELLNRNMSNKQIIAACQLLKKYQIRIGADIIFGWPGETMDNAYETINLCRQLDLDDINSNVLVPYPKTQIGNYCLDNNYLKDIITYKNAGSTADSNNSLIKQDNIRQLINLDKLCYLLIRFPNLKWLVNLLIKLPPNRIFLIIKDVPSIRRNLKYEVKNTKDSFIYIMHYLKLVMKR</sequence>
<dbReference type="GO" id="GO:0031419">
    <property type="term" value="F:cobalamin binding"/>
    <property type="evidence" value="ECO:0007669"/>
    <property type="project" value="InterPro"/>
</dbReference>
<dbReference type="PANTHER" id="PTHR43409">
    <property type="entry name" value="ANAEROBIC MAGNESIUM-PROTOPORPHYRIN IX MONOMETHYL ESTER CYCLASE-RELATED"/>
    <property type="match status" value="1"/>
</dbReference>
<dbReference type="InterPro" id="IPR006158">
    <property type="entry name" value="Cobalamin-bd"/>
</dbReference>
<organism evidence="8 9">
    <name type="scientific">Candidatus Komeilibacteria bacterium CG11_big_fil_rev_8_21_14_0_20_36_20</name>
    <dbReference type="NCBI Taxonomy" id="1974477"/>
    <lineage>
        <taxon>Bacteria</taxon>
        <taxon>Candidatus Komeiliibacteriota</taxon>
    </lineage>
</organism>
<evidence type="ECO:0000256" key="3">
    <source>
        <dbReference type="ARBA" id="ARBA00022723"/>
    </source>
</evidence>
<dbReference type="Pfam" id="PF04055">
    <property type="entry name" value="Radical_SAM"/>
    <property type="match status" value="1"/>
</dbReference>
<evidence type="ECO:0000256" key="4">
    <source>
        <dbReference type="ARBA" id="ARBA00023004"/>
    </source>
</evidence>
<evidence type="ECO:0000313" key="8">
    <source>
        <dbReference type="EMBL" id="PIR06974.1"/>
    </source>
</evidence>
<name>A0A2H0NDN5_9BACT</name>
<dbReference type="InterPro" id="IPR051198">
    <property type="entry name" value="BchE-like"/>
</dbReference>
<keyword evidence="4" id="KW-0408">Iron</keyword>
<evidence type="ECO:0000256" key="1">
    <source>
        <dbReference type="ARBA" id="ARBA00001966"/>
    </source>
</evidence>
<comment type="cofactor">
    <cofactor evidence="1">
        <name>[4Fe-4S] cluster</name>
        <dbReference type="ChEBI" id="CHEBI:49883"/>
    </cofactor>
</comment>
<dbReference type="GO" id="GO:0051539">
    <property type="term" value="F:4 iron, 4 sulfur cluster binding"/>
    <property type="evidence" value="ECO:0007669"/>
    <property type="project" value="UniProtKB-KW"/>
</dbReference>
<evidence type="ECO:0000256" key="5">
    <source>
        <dbReference type="ARBA" id="ARBA00023014"/>
    </source>
</evidence>
<evidence type="ECO:0000256" key="2">
    <source>
        <dbReference type="ARBA" id="ARBA00022691"/>
    </source>
</evidence>
<dbReference type="EMBL" id="PCWQ01000007">
    <property type="protein sequence ID" value="PIR06974.1"/>
    <property type="molecule type" value="Genomic_DNA"/>
</dbReference>
<dbReference type="InterPro" id="IPR007197">
    <property type="entry name" value="rSAM"/>
</dbReference>
<dbReference type="InterPro" id="IPR058240">
    <property type="entry name" value="rSAM_sf"/>
</dbReference>
<dbReference type="Proteomes" id="UP000230564">
    <property type="component" value="Unassembled WGS sequence"/>
</dbReference>
<dbReference type="SFLD" id="SFLDS00029">
    <property type="entry name" value="Radical_SAM"/>
    <property type="match status" value="1"/>
</dbReference>
<dbReference type="SUPFAM" id="SSF52242">
    <property type="entry name" value="Cobalamin (vitamin B12)-binding domain"/>
    <property type="match status" value="1"/>
</dbReference>
<accession>A0A2H0NDN5</accession>
<dbReference type="CDD" id="cd01335">
    <property type="entry name" value="Radical_SAM"/>
    <property type="match status" value="1"/>
</dbReference>
<feature type="domain" description="Radical SAM core" evidence="7">
    <location>
        <begin position="170"/>
        <end position="405"/>
    </location>
</feature>
<dbReference type="CDD" id="cd02068">
    <property type="entry name" value="radical_SAM_B12_BD"/>
    <property type="match status" value="1"/>
</dbReference>
<evidence type="ECO:0000313" key="9">
    <source>
        <dbReference type="Proteomes" id="UP000230564"/>
    </source>
</evidence>
<protein>
    <submittedName>
        <fullName evidence="8">Uncharacterized protein</fullName>
    </submittedName>
</protein>
<dbReference type="PROSITE" id="PS51332">
    <property type="entry name" value="B12_BINDING"/>
    <property type="match status" value="1"/>
</dbReference>
<dbReference type="InterPro" id="IPR006638">
    <property type="entry name" value="Elp3/MiaA/NifB-like_rSAM"/>
</dbReference>
<dbReference type="Gene3D" id="3.20.20.70">
    <property type="entry name" value="Aldolase class I"/>
    <property type="match status" value="1"/>
</dbReference>
<keyword evidence="5" id="KW-0411">Iron-sulfur</keyword>
<gene>
    <name evidence="8" type="ORF">COV55_00935</name>
</gene>
<dbReference type="SFLD" id="SFLDG01123">
    <property type="entry name" value="methyltransferase_(Class_B)"/>
    <property type="match status" value="1"/>
</dbReference>
<dbReference type="Gene3D" id="3.40.50.280">
    <property type="entry name" value="Cobalamin-binding domain"/>
    <property type="match status" value="1"/>
</dbReference>
<dbReference type="PROSITE" id="PS51918">
    <property type="entry name" value="RADICAL_SAM"/>
    <property type="match status" value="1"/>
</dbReference>
<dbReference type="InterPro" id="IPR034466">
    <property type="entry name" value="Methyltransferase_Class_B"/>
</dbReference>
<evidence type="ECO:0000259" key="7">
    <source>
        <dbReference type="PROSITE" id="PS51918"/>
    </source>
</evidence>
<feature type="domain" description="B12-binding" evidence="6">
    <location>
        <begin position="1"/>
        <end position="127"/>
    </location>
</feature>
<dbReference type="SFLD" id="SFLDG01082">
    <property type="entry name" value="B12-binding_domain_containing"/>
    <property type="match status" value="1"/>
</dbReference>
<proteinExistence type="predicted"/>
<keyword evidence="2" id="KW-0949">S-adenosyl-L-methionine</keyword>
<dbReference type="GO" id="GO:0046872">
    <property type="term" value="F:metal ion binding"/>
    <property type="evidence" value="ECO:0007669"/>
    <property type="project" value="UniProtKB-KW"/>
</dbReference>
<comment type="caution">
    <text evidence="8">The sequence shown here is derived from an EMBL/GenBank/DDBJ whole genome shotgun (WGS) entry which is preliminary data.</text>
</comment>
<dbReference type="AlphaFoldDB" id="A0A2H0NDN5"/>
<dbReference type="SMART" id="SM00729">
    <property type="entry name" value="Elp3"/>
    <property type="match status" value="1"/>
</dbReference>
<reference evidence="8 9" key="1">
    <citation type="submission" date="2017-09" db="EMBL/GenBank/DDBJ databases">
        <title>Depth-based differentiation of microbial function through sediment-hosted aquifers and enrichment of novel symbionts in the deep terrestrial subsurface.</title>
        <authorList>
            <person name="Probst A.J."/>
            <person name="Ladd B."/>
            <person name="Jarett J.K."/>
            <person name="Geller-Mcgrath D.E."/>
            <person name="Sieber C.M."/>
            <person name="Emerson J.B."/>
            <person name="Anantharaman K."/>
            <person name="Thomas B.C."/>
            <person name="Malmstrom R."/>
            <person name="Stieglmeier M."/>
            <person name="Klingl A."/>
            <person name="Woyke T."/>
            <person name="Ryan C.M."/>
            <person name="Banfield J.F."/>
        </authorList>
    </citation>
    <scope>NUCLEOTIDE SEQUENCE [LARGE SCALE GENOMIC DNA]</scope>
    <source>
        <strain evidence="8">CG11_big_fil_rev_8_21_14_0_20_36_20</strain>
    </source>
</reference>
<dbReference type="SUPFAM" id="SSF102114">
    <property type="entry name" value="Radical SAM enzymes"/>
    <property type="match status" value="1"/>
</dbReference>
<dbReference type="GO" id="GO:0003824">
    <property type="term" value="F:catalytic activity"/>
    <property type="evidence" value="ECO:0007669"/>
    <property type="project" value="InterPro"/>
</dbReference>
<dbReference type="Pfam" id="PF02310">
    <property type="entry name" value="B12-binding"/>
    <property type="match status" value="1"/>
</dbReference>